<comment type="caution">
    <text evidence="3">The sequence shown here is derived from an EMBL/GenBank/DDBJ whole genome shotgun (WGS) entry which is preliminary data.</text>
</comment>
<proteinExistence type="predicted"/>
<dbReference type="EMBL" id="QKZL01000002">
    <property type="protein sequence ID" value="PZX19006.1"/>
    <property type="molecule type" value="Genomic_DNA"/>
</dbReference>
<evidence type="ECO:0000313" key="4">
    <source>
        <dbReference type="Proteomes" id="UP000248916"/>
    </source>
</evidence>
<keyword evidence="2" id="KW-0812">Transmembrane</keyword>
<feature type="region of interest" description="Disordered" evidence="1">
    <location>
        <begin position="1"/>
        <end position="79"/>
    </location>
</feature>
<keyword evidence="2" id="KW-0472">Membrane</keyword>
<evidence type="ECO:0000256" key="1">
    <source>
        <dbReference type="SAM" id="MobiDB-lite"/>
    </source>
</evidence>
<dbReference type="Gene3D" id="1.20.5.340">
    <property type="match status" value="2"/>
</dbReference>
<evidence type="ECO:0000313" key="3">
    <source>
        <dbReference type="EMBL" id="PZX19006.1"/>
    </source>
</evidence>
<accession>A0A2W7P0M3</accession>
<feature type="compositionally biased region" description="Basic and acidic residues" evidence="1">
    <location>
        <begin position="15"/>
        <end position="28"/>
    </location>
</feature>
<dbReference type="Proteomes" id="UP000248916">
    <property type="component" value="Unassembled WGS sequence"/>
</dbReference>
<dbReference type="AlphaFoldDB" id="A0A2W7P0M3"/>
<keyword evidence="4" id="KW-1185">Reference proteome</keyword>
<keyword evidence="2" id="KW-1133">Transmembrane helix</keyword>
<feature type="transmembrane region" description="Helical" evidence="2">
    <location>
        <begin position="80"/>
        <end position="103"/>
    </location>
</feature>
<protein>
    <recommendedName>
        <fullName evidence="5">Inner membrane protein</fullName>
    </recommendedName>
</protein>
<evidence type="ECO:0000256" key="2">
    <source>
        <dbReference type="SAM" id="Phobius"/>
    </source>
</evidence>
<feature type="compositionally biased region" description="Polar residues" evidence="1">
    <location>
        <begin position="45"/>
        <end position="55"/>
    </location>
</feature>
<gene>
    <name evidence="3" type="ORF">LX81_00700</name>
</gene>
<dbReference type="OrthoDB" id="7659420at2"/>
<feature type="compositionally biased region" description="Basic and acidic residues" evidence="1">
    <location>
        <begin position="58"/>
        <end position="76"/>
    </location>
</feature>
<organism evidence="3 4">
    <name type="scientific">Palleronia aestuarii</name>
    <dbReference type="NCBI Taxonomy" id="568105"/>
    <lineage>
        <taxon>Bacteria</taxon>
        <taxon>Pseudomonadati</taxon>
        <taxon>Pseudomonadota</taxon>
        <taxon>Alphaproteobacteria</taxon>
        <taxon>Rhodobacterales</taxon>
        <taxon>Roseobacteraceae</taxon>
        <taxon>Palleronia</taxon>
    </lineage>
</organism>
<dbReference type="RefSeq" id="WP_111535886.1">
    <property type="nucleotide sequence ID" value="NZ_QKZL01000002.1"/>
</dbReference>
<sequence>MAKPDVPPSDSSSSDSRDPDATESREDIVEPGTSESEPAAPGETSAMTTDVVTDSSEPEDRSDRETIVARDPEPRRSGSGGAFAAALLGGFLAGAIGYLAAYYTEFGLFDGGTDDIAASIEAQSARIGQIEETLGAPDENAARLTASEDALTQTGGRIDTLEGRISEQQSRIDSLEEALGGLGDGGEGSDALAALDAASQERVADLTSRIDELQQTVSTLSDEVSTEDGPSDAVTALQQQVETLSTQVSDQAARIEDQASQITAARDAATEETRRISSEAAIAEIGAAVENGTPFAESVAAFQTASDIPVPSAFVENGGTGVATLGALQRDFSDAARDALSASISETAGDGAIDRIGAFLRAQTGARSLGEREGSGADAILSRAEARLQDGELQATLDELGALPEAGRNAMSDWISRAEARLQTSEAVAQVSQSLNGN</sequence>
<name>A0A2W7P0M3_9RHOB</name>
<reference evidence="3 4" key="1">
    <citation type="submission" date="2018-06" db="EMBL/GenBank/DDBJ databases">
        <title>Genomic Encyclopedia of Archaeal and Bacterial Type Strains, Phase II (KMG-II): from individual species to whole genera.</title>
        <authorList>
            <person name="Goeker M."/>
        </authorList>
    </citation>
    <scope>NUCLEOTIDE SEQUENCE [LARGE SCALE GENOMIC DNA]</scope>
    <source>
        <strain evidence="3 4">DSM 22009</strain>
    </source>
</reference>
<evidence type="ECO:0008006" key="5">
    <source>
        <dbReference type="Google" id="ProtNLM"/>
    </source>
</evidence>